<dbReference type="InterPro" id="IPR028309">
    <property type="entry name" value="RB_fam"/>
</dbReference>
<dbReference type="InterPro" id="IPR024599">
    <property type="entry name" value="RB_N"/>
</dbReference>
<dbReference type="GO" id="GO:0005634">
    <property type="term" value="C:nucleus"/>
    <property type="evidence" value="ECO:0007669"/>
    <property type="project" value="UniProtKB-SubCell"/>
</dbReference>
<dbReference type="PANTHER" id="PTHR13742">
    <property type="entry name" value="RETINOBLASTOMA-ASSOCIATED PROTEIN RB -RELATED"/>
    <property type="match status" value="1"/>
</dbReference>
<dbReference type="PANTHER" id="PTHR13742:SF17">
    <property type="entry name" value="RE32990P-RELATED"/>
    <property type="match status" value="1"/>
</dbReference>
<feature type="compositionally biased region" description="Basic and acidic residues" evidence="8">
    <location>
        <begin position="917"/>
        <end position="938"/>
    </location>
</feature>
<feature type="compositionally biased region" description="Low complexity" evidence="8">
    <location>
        <begin position="871"/>
        <end position="885"/>
    </location>
</feature>
<feature type="domain" description="Retinoblastoma-associated protein N-terminal" evidence="10">
    <location>
        <begin position="101"/>
        <end position="231"/>
    </location>
</feature>
<sequence length="998" mass="114345">MVEPSYISEEVVIKDEEIGDENGYDDRESTHSSTSFDEDQCRASPTNQFLYLCESIDPMMDESFQRDSWILYDRVNAQCCLESSEIPWMAASLFAHQQMQKKIVNMPRFRYPLCKILEAGKLSAIEFFDRLSRISDIFNQATSSRLLNQCRRIQNTLAISAVIYKKYLPIFRYVFSRPTPDMDLPAAPQQIFRLIWYLFINVKRQLSAAANEDLLVCFHVLLCCVDLVVRDLDAHEHQSTLTQEFLNETKGGGELLLSTLCNRFEGAALDAKHFKMHWFEKTILEKIPFNEPPDFAQNAEHYINDLEAVYGEQLHLRGEFDERLFVPLNFSLVYNSTFDAVSIEMLRRSEQSEWSVDTSLILRMSTQACLEKVDKFKATPLSGKAYIMSSEQFCPMTPAQAPTLSTERLEALIPDGWTIENSELYRCFSDYHDDPLQEIMQAIETLSERFLAKIEEEQTALGANFDQQVNGSIEKIKTLSANLFYRFLEKIIIFERSRMSVYRDVDFTAIVRKDEFLASLYALVLELVMASKKSIRSFPWVLDMIGLPAVNFYKIIEVVIRSESALSREMVKHLNRLEERILEEYAWSFDSPLWSLLSRRADVVPSCKQVWTSEMSGDLYSPAKRMRVDEDEMPSSGVLTLFFRKIYYLASVRLVDLCERLKMNETAKSRVWTLVEYMLRTETSLMAGRHLDQNLMCCLYVAARSLNLEITFNQIMQQYKQQPQASSEVYRAVVVEIDRPNDGTNQTLDPDGNSLGDRPPSQHTVAQHENVDIITYYNRVFIQRVENFVKRLESTDFASLHLQLPALRPFALTPNKRIISERISVQALSPPSMTAKNASYRLNAVGGGPVRTIQRTSDLKPTTTLRRVVTTGNSLTSSTSSTSSSYPITHPHQRSKYFTTTAPSATNYKRRSIRFSPDLRENRGRDRRESISEGGGENRRFETPTIIIFRSPFIFSVDYFSSISPTPTHSGTCVGMQVSAVRAATSAKVGNKAQVIEK</sequence>
<comment type="subcellular location">
    <subcellularLocation>
        <location evidence="1">Nucleus</location>
    </subcellularLocation>
</comment>
<dbReference type="GO" id="GO:0000785">
    <property type="term" value="C:chromatin"/>
    <property type="evidence" value="ECO:0007669"/>
    <property type="project" value="TreeGrafter"/>
</dbReference>
<evidence type="ECO:0000256" key="3">
    <source>
        <dbReference type="ARBA" id="ARBA00022491"/>
    </source>
</evidence>
<evidence type="ECO:0000259" key="10">
    <source>
        <dbReference type="SMART" id="SM01367"/>
    </source>
</evidence>
<dbReference type="GO" id="GO:2000134">
    <property type="term" value="P:negative regulation of G1/S transition of mitotic cell cycle"/>
    <property type="evidence" value="ECO:0007669"/>
    <property type="project" value="TreeGrafter"/>
</dbReference>
<dbReference type="CDD" id="cd20548">
    <property type="entry name" value="CYCLIN_RB-like"/>
    <property type="match status" value="1"/>
</dbReference>
<dbReference type="Gene3D" id="1.10.472.140">
    <property type="match status" value="1"/>
</dbReference>
<dbReference type="SUPFAM" id="SSF47954">
    <property type="entry name" value="Cyclin-like"/>
    <property type="match status" value="2"/>
</dbReference>
<dbReference type="Pfam" id="PF11934">
    <property type="entry name" value="DUF3452"/>
    <property type="match status" value="1"/>
</dbReference>
<evidence type="ECO:0000259" key="9">
    <source>
        <dbReference type="SMART" id="SM00385"/>
    </source>
</evidence>
<evidence type="ECO:0000256" key="2">
    <source>
        <dbReference type="ARBA" id="ARBA00009475"/>
    </source>
</evidence>
<evidence type="ECO:0000256" key="6">
    <source>
        <dbReference type="ARBA" id="ARBA00023242"/>
    </source>
</evidence>
<name>A0AAF3EFR2_9BILA</name>
<dbReference type="Pfam" id="PF01857">
    <property type="entry name" value="RB_B"/>
    <property type="match status" value="1"/>
</dbReference>
<dbReference type="GO" id="GO:0000977">
    <property type="term" value="F:RNA polymerase II transcription regulatory region sequence-specific DNA binding"/>
    <property type="evidence" value="ECO:0007669"/>
    <property type="project" value="TreeGrafter"/>
</dbReference>
<dbReference type="SMART" id="SM01368">
    <property type="entry name" value="RB_A"/>
    <property type="match status" value="1"/>
</dbReference>
<dbReference type="Gene3D" id="1.10.472.10">
    <property type="entry name" value="Cyclin-like"/>
    <property type="match status" value="2"/>
</dbReference>
<dbReference type="GO" id="GO:0030154">
    <property type="term" value="P:cell differentiation"/>
    <property type="evidence" value="ECO:0007669"/>
    <property type="project" value="TreeGrafter"/>
</dbReference>
<organism evidence="12 13">
    <name type="scientific">Mesorhabditis belari</name>
    <dbReference type="NCBI Taxonomy" id="2138241"/>
    <lineage>
        <taxon>Eukaryota</taxon>
        <taxon>Metazoa</taxon>
        <taxon>Ecdysozoa</taxon>
        <taxon>Nematoda</taxon>
        <taxon>Chromadorea</taxon>
        <taxon>Rhabditida</taxon>
        <taxon>Rhabditina</taxon>
        <taxon>Rhabditomorpha</taxon>
        <taxon>Rhabditoidea</taxon>
        <taxon>Rhabditidae</taxon>
        <taxon>Mesorhabditinae</taxon>
        <taxon>Mesorhabditis</taxon>
    </lineage>
</organism>
<dbReference type="InterPro" id="IPR002719">
    <property type="entry name" value="RB_B"/>
</dbReference>
<dbReference type="InterPro" id="IPR013763">
    <property type="entry name" value="Cyclin-like_dom"/>
</dbReference>
<feature type="domain" description="Retinoblastoma-associated protein A-box" evidence="11">
    <location>
        <begin position="397"/>
        <end position="597"/>
    </location>
</feature>
<reference evidence="13" key="1">
    <citation type="submission" date="2024-02" db="UniProtKB">
        <authorList>
            <consortium name="WormBaseParasite"/>
        </authorList>
    </citation>
    <scope>IDENTIFICATION</scope>
</reference>
<dbReference type="SMART" id="SM00385">
    <property type="entry name" value="CYCLIN"/>
    <property type="match status" value="1"/>
</dbReference>
<proteinExistence type="inferred from homology"/>
<keyword evidence="12" id="KW-1185">Reference proteome</keyword>
<dbReference type="Pfam" id="PF01858">
    <property type="entry name" value="RB_A"/>
    <property type="match status" value="1"/>
</dbReference>
<evidence type="ECO:0000313" key="13">
    <source>
        <dbReference type="WBParaSite" id="MBELARI_LOCUS12799"/>
    </source>
</evidence>
<dbReference type="GO" id="GO:0006357">
    <property type="term" value="P:regulation of transcription by RNA polymerase II"/>
    <property type="evidence" value="ECO:0007669"/>
    <property type="project" value="InterPro"/>
</dbReference>
<feature type="region of interest" description="Disordered" evidence="8">
    <location>
        <begin position="871"/>
        <end position="938"/>
    </location>
</feature>
<keyword evidence="4" id="KW-0805">Transcription regulation</keyword>
<feature type="region of interest" description="Disordered" evidence="8">
    <location>
        <begin position="17"/>
        <end position="40"/>
    </location>
</feature>
<comment type="similarity">
    <text evidence="2">Belongs to the retinoblastoma protein (RB) family.</text>
</comment>
<evidence type="ECO:0000256" key="5">
    <source>
        <dbReference type="ARBA" id="ARBA00023163"/>
    </source>
</evidence>
<dbReference type="WBParaSite" id="MBELARI_LOCUS12799">
    <property type="protein sequence ID" value="MBELARI_LOCUS12799"/>
    <property type="gene ID" value="MBELARI_LOCUS12799"/>
</dbReference>
<evidence type="ECO:0000256" key="7">
    <source>
        <dbReference type="ARBA" id="ARBA00023306"/>
    </source>
</evidence>
<feature type="compositionally biased region" description="Polar residues" evidence="8">
    <location>
        <begin position="896"/>
        <end position="907"/>
    </location>
</feature>
<evidence type="ECO:0000256" key="4">
    <source>
        <dbReference type="ARBA" id="ARBA00023015"/>
    </source>
</evidence>
<keyword evidence="6" id="KW-0539">Nucleus</keyword>
<evidence type="ECO:0000313" key="12">
    <source>
        <dbReference type="Proteomes" id="UP000887575"/>
    </source>
</evidence>
<dbReference type="InterPro" id="IPR036915">
    <property type="entry name" value="Cyclin-like_sf"/>
</dbReference>
<dbReference type="AlphaFoldDB" id="A0AAF3EFR2"/>
<keyword evidence="5" id="KW-0804">Transcription</keyword>
<evidence type="ECO:0000256" key="1">
    <source>
        <dbReference type="ARBA" id="ARBA00004123"/>
    </source>
</evidence>
<evidence type="ECO:0000256" key="8">
    <source>
        <dbReference type="SAM" id="MobiDB-lite"/>
    </source>
</evidence>
<keyword evidence="7" id="KW-0131">Cell cycle</keyword>
<keyword evidence="3" id="KW-0678">Repressor</keyword>
<feature type="domain" description="Cyclin-like" evidence="9">
    <location>
        <begin position="652"/>
        <end position="791"/>
    </location>
</feature>
<accession>A0AAF3EFR2</accession>
<dbReference type="GO" id="GO:0005667">
    <property type="term" value="C:transcription regulator complex"/>
    <property type="evidence" value="ECO:0007669"/>
    <property type="project" value="TreeGrafter"/>
</dbReference>
<protein>
    <submittedName>
        <fullName evidence="13">Uncharacterized protein</fullName>
    </submittedName>
</protein>
<feature type="region of interest" description="Disordered" evidence="8">
    <location>
        <begin position="740"/>
        <end position="763"/>
    </location>
</feature>
<evidence type="ECO:0000259" key="11">
    <source>
        <dbReference type="SMART" id="SM01368"/>
    </source>
</evidence>
<dbReference type="InterPro" id="IPR002720">
    <property type="entry name" value="RB_A"/>
</dbReference>
<dbReference type="Proteomes" id="UP000887575">
    <property type="component" value="Unassembled WGS sequence"/>
</dbReference>
<dbReference type="SMART" id="SM01367">
    <property type="entry name" value="DUF3452"/>
    <property type="match status" value="1"/>
</dbReference>